<gene>
    <name evidence="2" type="ORF">E6K78_03550</name>
</gene>
<dbReference type="InterPro" id="IPR025164">
    <property type="entry name" value="Toastrack_DUF4097"/>
</dbReference>
<name>A0A538TVR7_UNCEI</name>
<accession>A0A538TVR7</accession>
<dbReference type="Proteomes" id="UP000316609">
    <property type="component" value="Unassembled WGS sequence"/>
</dbReference>
<organism evidence="2 3">
    <name type="scientific">Eiseniibacteriota bacterium</name>
    <dbReference type="NCBI Taxonomy" id="2212470"/>
    <lineage>
        <taxon>Bacteria</taxon>
        <taxon>Candidatus Eiseniibacteriota</taxon>
    </lineage>
</organism>
<protein>
    <recommendedName>
        <fullName evidence="1">DUF4097 domain-containing protein</fullName>
    </recommendedName>
</protein>
<evidence type="ECO:0000313" key="2">
    <source>
        <dbReference type="EMBL" id="TMQ67717.1"/>
    </source>
</evidence>
<evidence type="ECO:0000313" key="3">
    <source>
        <dbReference type="Proteomes" id="UP000316609"/>
    </source>
</evidence>
<comment type="caution">
    <text evidence="2">The sequence shown here is derived from an EMBL/GenBank/DDBJ whole genome shotgun (WGS) entry which is preliminary data.</text>
</comment>
<evidence type="ECO:0000259" key="1">
    <source>
        <dbReference type="Pfam" id="PF13349"/>
    </source>
</evidence>
<sequence length="274" mass="28776">MRSSSEVRRGVARVAALAAAGWLLVATLPAHAAWGRRVGEPFHWSGSPAAGKILEVKGVNGPIRAVAASGNVASVDARKTSRRNDPDEVKIEVIESEDGIMICARYPKLWGGLTDCEGGGGSMRNSDVNVDFEVRVPAGVRFVARSVNGEIEAEGLRSEVSAATVNGSVRIATSRHAEAKTVNGSIHARLGAGDWRQDLEFATVNGAIELELPAGLDADLSAATVNGEIESDFPLQVTGRLGRHRVHGTIGKGGRQLRLATVNGGIHLTRLGSL</sequence>
<dbReference type="AlphaFoldDB" id="A0A538TVR7"/>
<dbReference type="EMBL" id="VBOY01000031">
    <property type="protein sequence ID" value="TMQ67717.1"/>
    <property type="molecule type" value="Genomic_DNA"/>
</dbReference>
<dbReference type="Pfam" id="PF13349">
    <property type="entry name" value="DUF4097"/>
    <property type="match status" value="1"/>
</dbReference>
<reference evidence="2 3" key="1">
    <citation type="journal article" date="2019" name="Nat. Microbiol.">
        <title>Mediterranean grassland soil C-N compound turnover is dependent on rainfall and depth, and is mediated by genomically divergent microorganisms.</title>
        <authorList>
            <person name="Diamond S."/>
            <person name="Andeer P.F."/>
            <person name="Li Z."/>
            <person name="Crits-Christoph A."/>
            <person name="Burstein D."/>
            <person name="Anantharaman K."/>
            <person name="Lane K.R."/>
            <person name="Thomas B.C."/>
            <person name="Pan C."/>
            <person name="Northen T.R."/>
            <person name="Banfield J.F."/>
        </authorList>
    </citation>
    <scope>NUCLEOTIDE SEQUENCE [LARGE SCALE GENOMIC DNA]</scope>
    <source>
        <strain evidence="2">WS_8</strain>
    </source>
</reference>
<feature type="domain" description="DUF4097" evidence="1">
    <location>
        <begin position="142"/>
        <end position="268"/>
    </location>
</feature>
<proteinExistence type="predicted"/>